<proteinExistence type="predicted"/>
<dbReference type="WBParaSite" id="L893_g18157.t1">
    <property type="protein sequence ID" value="L893_g18157.t1"/>
    <property type="gene ID" value="L893_g18157"/>
</dbReference>
<accession>A0A1I7YNL9</accession>
<reference evidence="2" key="1">
    <citation type="submission" date="2016-11" db="UniProtKB">
        <authorList>
            <consortium name="WormBaseParasite"/>
        </authorList>
    </citation>
    <scope>IDENTIFICATION</scope>
</reference>
<protein>
    <submittedName>
        <fullName evidence="2">Uncharacterized protein</fullName>
    </submittedName>
</protein>
<sequence>MSVGENVHRRKRPAEKISSGENVRESFAFVKSPTFTTRAKRPFFRIVLVFTERSTLPFLSMKPCLIPFWLFLKIKAPHPSLSELCLGILCLCGERNNAECVNDAYVLMRCHIIT</sequence>
<name>A0A1I7YNL9_9BILA</name>
<dbReference type="AlphaFoldDB" id="A0A1I7YNL9"/>
<keyword evidence="1" id="KW-1185">Reference proteome</keyword>
<evidence type="ECO:0000313" key="2">
    <source>
        <dbReference type="WBParaSite" id="L893_g18157.t1"/>
    </source>
</evidence>
<evidence type="ECO:0000313" key="1">
    <source>
        <dbReference type="Proteomes" id="UP000095287"/>
    </source>
</evidence>
<organism evidence="1 2">
    <name type="scientific">Steinernema glaseri</name>
    <dbReference type="NCBI Taxonomy" id="37863"/>
    <lineage>
        <taxon>Eukaryota</taxon>
        <taxon>Metazoa</taxon>
        <taxon>Ecdysozoa</taxon>
        <taxon>Nematoda</taxon>
        <taxon>Chromadorea</taxon>
        <taxon>Rhabditida</taxon>
        <taxon>Tylenchina</taxon>
        <taxon>Panagrolaimomorpha</taxon>
        <taxon>Strongyloidoidea</taxon>
        <taxon>Steinernematidae</taxon>
        <taxon>Steinernema</taxon>
    </lineage>
</organism>
<dbReference type="Proteomes" id="UP000095287">
    <property type="component" value="Unplaced"/>
</dbReference>